<feature type="compositionally biased region" description="Low complexity" evidence="1">
    <location>
        <begin position="9"/>
        <end position="22"/>
    </location>
</feature>
<reference evidence="4" key="1">
    <citation type="journal article" date="2019" name="Int. J. Syst. Evol. Microbiol.">
        <title>The Global Catalogue of Microorganisms (GCM) 10K type strain sequencing project: providing services to taxonomists for standard genome sequencing and annotation.</title>
        <authorList>
            <consortium name="The Broad Institute Genomics Platform"/>
            <consortium name="The Broad Institute Genome Sequencing Center for Infectious Disease"/>
            <person name="Wu L."/>
            <person name="Ma J."/>
        </authorList>
    </citation>
    <scope>NUCLEOTIDE SEQUENCE [LARGE SCALE GENOMIC DNA]</scope>
    <source>
        <strain evidence="4">JCM 13006</strain>
    </source>
</reference>
<dbReference type="Gene3D" id="3.40.630.30">
    <property type="match status" value="1"/>
</dbReference>
<organism evidence="3 4">
    <name type="scientific">Kitasatospora terrestris</name>
    <dbReference type="NCBI Taxonomy" id="258051"/>
    <lineage>
        <taxon>Bacteria</taxon>
        <taxon>Bacillati</taxon>
        <taxon>Actinomycetota</taxon>
        <taxon>Actinomycetes</taxon>
        <taxon>Kitasatosporales</taxon>
        <taxon>Streptomycetaceae</taxon>
        <taxon>Kitasatospora</taxon>
    </lineage>
</organism>
<dbReference type="InterPro" id="IPR016181">
    <property type="entry name" value="Acyl_CoA_acyltransferase"/>
</dbReference>
<evidence type="ECO:0000256" key="1">
    <source>
        <dbReference type="SAM" id="MobiDB-lite"/>
    </source>
</evidence>
<evidence type="ECO:0000313" key="3">
    <source>
        <dbReference type="EMBL" id="GAA4849547.1"/>
    </source>
</evidence>
<dbReference type="EMBL" id="BAABIS010000001">
    <property type="protein sequence ID" value="GAA4849547.1"/>
    <property type="molecule type" value="Genomic_DNA"/>
</dbReference>
<dbReference type="CDD" id="cd04301">
    <property type="entry name" value="NAT_SF"/>
    <property type="match status" value="1"/>
</dbReference>
<dbReference type="InterPro" id="IPR000182">
    <property type="entry name" value="GNAT_dom"/>
</dbReference>
<sequence>MDTPADLCAHPPADHPAGPAADHSADRPDGAPGRLELANDNAAAFWLAQAAANGWDHLRRPHYTAVRRDGAGHRVVITRPYAEPDRLREELADLLIGTWGGGPFCLEDPYGRLDLAALGCEAGLGQAVMVREPGPLPAAALTTRRPPRPTGPAPAAAREDRERREVHGAVDADGLADVERVIVDGFPIRDRQPWRRGELLPPALLAQPGVRAWLGLLDGRPAGACITYEDLRAGTVGVYWVATLPDARSRGIARAVVTHALAAHPDRTATLVATLLGEPLYRHLGFTPRALTHWWRHQPH</sequence>
<proteinExistence type="predicted"/>
<dbReference type="PROSITE" id="PS51186">
    <property type="entry name" value="GNAT"/>
    <property type="match status" value="1"/>
</dbReference>
<keyword evidence="4" id="KW-1185">Reference proteome</keyword>
<feature type="region of interest" description="Disordered" evidence="1">
    <location>
        <begin position="1"/>
        <end position="32"/>
    </location>
</feature>
<protein>
    <recommendedName>
        <fullName evidence="2">N-acetyltransferase domain-containing protein</fullName>
    </recommendedName>
</protein>
<gene>
    <name evidence="3" type="ORF">GCM10023235_28080</name>
</gene>
<accession>A0ABP9DL36</accession>
<evidence type="ECO:0000313" key="4">
    <source>
        <dbReference type="Proteomes" id="UP001501752"/>
    </source>
</evidence>
<comment type="caution">
    <text evidence="3">The sequence shown here is derived from an EMBL/GenBank/DDBJ whole genome shotgun (WGS) entry which is preliminary data.</text>
</comment>
<dbReference type="Proteomes" id="UP001501752">
    <property type="component" value="Unassembled WGS sequence"/>
</dbReference>
<name>A0ABP9DL36_9ACTN</name>
<dbReference type="Pfam" id="PF13508">
    <property type="entry name" value="Acetyltransf_7"/>
    <property type="match status" value="1"/>
</dbReference>
<evidence type="ECO:0000259" key="2">
    <source>
        <dbReference type="PROSITE" id="PS51186"/>
    </source>
</evidence>
<feature type="domain" description="N-acetyltransferase" evidence="2">
    <location>
        <begin position="165"/>
        <end position="300"/>
    </location>
</feature>
<dbReference type="RefSeq" id="WP_345697158.1">
    <property type="nucleotide sequence ID" value="NZ_BAABIS010000001.1"/>
</dbReference>
<feature type="region of interest" description="Disordered" evidence="1">
    <location>
        <begin position="137"/>
        <end position="163"/>
    </location>
</feature>
<dbReference type="SUPFAM" id="SSF55729">
    <property type="entry name" value="Acyl-CoA N-acyltransferases (Nat)"/>
    <property type="match status" value="1"/>
</dbReference>